<dbReference type="EMBL" id="WMJY01000039">
    <property type="protein sequence ID" value="MTH30766.1"/>
    <property type="molecule type" value="Genomic_DNA"/>
</dbReference>
<dbReference type="GO" id="GO:0031012">
    <property type="term" value="C:extracellular matrix"/>
    <property type="evidence" value="ECO:0007669"/>
    <property type="project" value="TreeGrafter"/>
</dbReference>
<dbReference type="GO" id="GO:0005615">
    <property type="term" value="C:extracellular space"/>
    <property type="evidence" value="ECO:0007669"/>
    <property type="project" value="TreeGrafter"/>
</dbReference>
<reference evidence="3 4" key="1">
    <citation type="journal article" date="2006" name="Int. J. Syst. Evol. Microbiol.">
        <title>Myroides pelagicus sp. nov., isolated from seawater in Thailand.</title>
        <authorList>
            <person name="Yoon J."/>
            <person name="Maneerat S."/>
            <person name="Kawai F."/>
            <person name="Yokota A."/>
        </authorList>
    </citation>
    <scope>NUCLEOTIDE SEQUENCE [LARGE SCALE GENOMIC DNA]</scope>
    <source>
        <strain evidence="3 4">SM1T</strain>
    </source>
</reference>
<evidence type="ECO:0000256" key="2">
    <source>
        <dbReference type="SAM" id="SignalP"/>
    </source>
</evidence>
<comment type="caution">
    <text evidence="3">The sequence shown here is derived from an EMBL/GenBank/DDBJ whole genome shotgun (WGS) entry which is preliminary data.</text>
</comment>
<keyword evidence="4" id="KW-1185">Reference proteome</keyword>
<accession>A0A7K1GPJ1</accession>
<dbReference type="Gene3D" id="1.20.5.320">
    <property type="entry name" value="6-Phosphogluconate Dehydrogenase, domain 3"/>
    <property type="match status" value="1"/>
</dbReference>
<evidence type="ECO:0008006" key="5">
    <source>
        <dbReference type="Google" id="ProtNLM"/>
    </source>
</evidence>
<evidence type="ECO:0000256" key="1">
    <source>
        <dbReference type="SAM" id="MobiDB-lite"/>
    </source>
</evidence>
<dbReference type="OrthoDB" id="1247310at2"/>
<protein>
    <recommendedName>
        <fullName evidence="5">Collagen-like protein</fullName>
    </recommendedName>
</protein>
<organism evidence="3 4">
    <name type="scientific">Myroides pelagicus</name>
    <dbReference type="NCBI Taxonomy" id="270914"/>
    <lineage>
        <taxon>Bacteria</taxon>
        <taxon>Pseudomonadati</taxon>
        <taxon>Bacteroidota</taxon>
        <taxon>Flavobacteriia</taxon>
        <taxon>Flavobacteriales</taxon>
        <taxon>Flavobacteriaceae</taxon>
        <taxon>Myroides</taxon>
    </lineage>
</organism>
<feature type="compositionally biased region" description="Low complexity" evidence="1">
    <location>
        <begin position="334"/>
        <end position="349"/>
    </location>
</feature>
<dbReference type="Proteomes" id="UP000488936">
    <property type="component" value="Unassembled WGS sequence"/>
</dbReference>
<keyword evidence="2" id="KW-0732">Signal</keyword>
<dbReference type="AlphaFoldDB" id="A0A7K1GPJ1"/>
<feature type="region of interest" description="Disordered" evidence="1">
    <location>
        <begin position="325"/>
        <end position="354"/>
    </location>
</feature>
<dbReference type="PANTHER" id="PTHR24023:SF1082">
    <property type="entry name" value="COLLAGEN TRIPLE HELIX REPEAT"/>
    <property type="match status" value="1"/>
</dbReference>
<gene>
    <name evidence="3" type="ORF">GJV77_12800</name>
</gene>
<dbReference type="InterPro" id="IPR050149">
    <property type="entry name" value="Collagen_superfamily"/>
</dbReference>
<sequence length="1007" mass="107021">MKKRVLSVAALLVGSFAVKAQVGVGTNIPNKSAELTIEATNRGLLIPRLPLMNSKDTETIEAFPTGGINSLMVYNTATVGEDLKPGYYYWYIDSWKRMTTVEDIPEAVINNYEQIFQDGDVVEAITNIVNTTKGNVIYQGDKLYYIDDNGDAQEIKEKVTKVTYDEATGDYLFYNENAVDRNGNYQLDKAYRIKLPKSVIKNFKEIIENEFVKNELFKLFENTYVGGNVYYDGTSFTYVTKEGDVKNITFEEIVKGNETVTTLVDNNDGTITYTNEEGTPVTVNLAKGPKGDKGDDGLSAYEVWINEGNTGTEQDFIDSLKGDKGDTGFNGQDMTGAPGEPGAEGMPGVPGEPGGPGEGVTIVNNNDGVWILNPDGTWTNIMGPKGDKGDDGLSAYEVWLTQTGNEGKTEQEFIDSLKGDKGDKGDDGLSAYEVWLTQTGNEGKTEQEFIDSLKGDKGDKGDDGLSAYEVWLTQTGNEGKTEQEFIDSLKGDKGDKGDDGLSAYEVWLTQTGNEGKTEQEFIDSLKGDKGDKGDDGLSAYEVWLTQTGNEGKTEQDFIDSLKGDTGATGAAGADGQDGLSAYEVWINEGNTGTEQDFIDSLKGDTGATGAAGADGLDGTSVTLTNNPDGSATITDGEGNTVTIKDGVDGTDGIGGKTTAGTGITITGDGTEASPYVVNADPAGITLSGDVTGVANANKLTTLKGKPVDQAAPTTDGQALVYNGTEWVAGTPNVDVTNVLNANNLTAADGTEATIEVVSGGTKAVLVETSLRVKDESITSAKIKNGTIEPIDMANGGNDKVLITDASGNPQWADKSTLEVTADNGLTKTDNNVQLGGALIKATTITTTATETLAIAGLDKTKVQNQQTQHLLAVDANGDIIKGLKAAMPKFFYMPSIIIPTSEEQLNAVGSGSGGIDTFDDGTLLGSIDLYERYVTQFGSPKASNTNKNTELPVLPAGELDYYITWYDTTVFKTVSVDNLGVLSYELHQSADVTVGSFMNIVFAVRND</sequence>
<proteinExistence type="predicted"/>
<feature type="chain" id="PRO_5029576725" description="Collagen-like protein" evidence="2">
    <location>
        <begin position="21"/>
        <end position="1007"/>
    </location>
</feature>
<feature type="signal peptide" evidence="2">
    <location>
        <begin position="1"/>
        <end position="20"/>
    </location>
</feature>
<dbReference type="RefSeq" id="WP_155036740.1">
    <property type="nucleotide sequence ID" value="NZ_WMJY01000039.1"/>
</dbReference>
<dbReference type="PANTHER" id="PTHR24023">
    <property type="entry name" value="COLLAGEN ALPHA"/>
    <property type="match status" value="1"/>
</dbReference>
<name>A0A7K1GPJ1_9FLAO</name>
<evidence type="ECO:0000313" key="4">
    <source>
        <dbReference type="Proteomes" id="UP000488936"/>
    </source>
</evidence>
<evidence type="ECO:0000313" key="3">
    <source>
        <dbReference type="EMBL" id="MTH30766.1"/>
    </source>
</evidence>